<evidence type="ECO:0000256" key="3">
    <source>
        <dbReference type="ARBA" id="ARBA00015716"/>
    </source>
</evidence>
<dbReference type="RefSeq" id="WP_010880689.1">
    <property type="nucleotide sequence ID" value="NC_000918.1"/>
</dbReference>
<dbReference type="PIR" id="A70395">
    <property type="entry name" value="A70395"/>
</dbReference>
<protein>
    <recommendedName>
        <fullName evidence="3">Large ribosomal RNA subunit accumulation protein YceD</fullName>
    </recommendedName>
    <alternativeName>
        <fullName evidence="5">23S rRNA accumulation protein YceD</fullName>
    </alternativeName>
</protein>
<evidence type="ECO:0000313" key="7">
    <source>
        <dbReference type="Proteomes" id="UP000000798"/>
    </source>
</evidence>
<keyword evidence="4" id="KW-0690">Ribosome biogenesis</keyword>
<keyword evidence="7" id="KW-1185">Reference proteome</keyword>
<gene>
    <name evidence="6" type="ordered locus">aq_1103</name>
</gene>
<dbReference type="EMBL" id="AE000657">
    <property type="protein sequence ID" value="AAC07152.1"/>
    <property type="molecule type" value="Genomic_DNA"/>
</dbReference>
<organism evidence="6 7">
    <name type="scientific">Aquifex aeolicus (strain VF5)</name>
    <dbReference type="NCBI Taxonomy" id="224324"/>
    <lineage>
        <taxon>Bacteria</taxon>
        <taxon>Pseudomonadati</taxon>
        <taxon>Aquificota</taxon>
        <taxon>Aquificia</taxon>
        <taxon>Aquificales</taxon>
        <taxon>Aquificaceae</taxon>
        <taxon>Aquifex</taxon>
    </lineage>
</organism>
<dbReference type="InParanoid" id="O67188"/>
<evidence type="ECO:0000256" key="5">
    <source>
        <dbReference type="ARBA" id="ARBA00031841"/>
    </source>
</evidence>
<dbReference type="HOGENOM" id="CLU_100236_1_0_0"/>
<dbReference type="InterPro" id="IPR039255">
    <property type="entry name" value="YceD_bac"/>
</dbReference>
<dbReference type="AlphaFoldDB" id="O67188"/>
<name>O67188_AQUAE</name>
<sequence length="174" mass="19974">MFTLDLKEIFKISDRFKGSYTLQPKDVKLPTDIGELKKPVKVNVEITKDKNGYKLRLSMEGYVELECSRCLEVYEKDISQEKTKLLQNIPHEEGTFHLKPKDLEVTFMEEPDKVNIADLVREEIILSIPMKPLCSPQCRGIPGYAVELEEPEKETKKESSFAILKNLLTQKGGK</sequence>
<comment type="similarity">
    <text evidence="2">Belongs to the DUF177 domain family.</text>
</comment>
<accession>O67188</accession>
<dbReference type="PANTHER" id="PTHR38099">
    <property type="entry name" value="LARGE RIBOSOMAL RNA SUBUNIT ACCUMULATION PROTEIN YCED"/>
    <property type="match status" value="1"/>
</dbReference>
<evidence type="ECO:0000313" key="6">
    <source>
        <dbReference type="EMBL" id="AAC07152.1"/>
    </source>
</evidence>
<dbReference type="Pfam" id="PF02620">
    <property type="entry name" value="YceD"/>
    <property type="match status" value="1"/>
</dbReference>
<dbReference type="OrthoDB" id="9790372at2"/>
<evidence type="ECO:0000256" key="1">
    <source>
        <dbReference type="ARBA" id="ARBA00002868"/>
    </source>
</evidence>
<dbReference type="KEGG" id="aae:aq_1103"/>
<reference evidence="6 7" key="1">
    <citation type="journal article" date="1998" name="Nature">
        <title>The complete genome of the hyperthermophilic bacterium Aquifex aeolicus.</title>
        <authorList>
            <person name="Deckert G."/>
            <person name="Warren P.V."/>
            <person name="Gaasterland T."/>
            <person name="Young W.G."/>
            <person name="Lenox A.L."/>
            <person name="Graham D.E."/>
            <person name="Overbeek R."/>
            <person name="Snead M.A."/>
            <person name="Keller M."/>
            <person name="Aujay M."/>
            <person name="Huber R."/>
            <person name="Feldman R.A."/>
            <person name="Short J.M."/>
            <person name="Olson G.J."/>
            <person name="Swanson R.V."/>
        </authorList>
    </citation>
    <scope>NUCLEOTIDE SEQUENCE [LARGE SCALE GENOMIC DNA]</scope>
    <source>
        <strain evidence="6 7">VF5</strain>
    </source>
</reference>
<dbReference type="STRING" id="224324.aq_1103"/>
<evidence type="ECO:0000256" key="4">
    <source>
        <dbReference type="ARBA" id="ARBA00022517"/>
    </source>
</evidence>
<comment type="function">
    <text evidence="1">Plays a role in synthesis, processing and/or stability of 23S rRNA.</text>
</comment>
<dbReference type="EnsemblBacteria" id="AAC07152">
    <property type="protein sequence ID" value="AAC07152"/>
    <property type="gene ID" value="aq_1103"/>
</dbReference>
<dbReference type="GO" id="GO:0042254">
    <property type="term" value="P:ribosome biogenesis"/>
    <property type="evidence" value="ECO:0007669"/>
    <property type="project" value="UniProtKB-KW"/>
</dbReference>
<dbReference type="Proteomes" id="UP000000798">
    <property type="component" value="Chromosome"/>
</dbReference>
<dbReference type="PANTHER" id="PTHR38099:SF1">
    <property type="entry name" value="LARGE RIBOSOMAL RNA SUBUNIT ACCUMULATION PROTEIN YCED"/>
    <property type="match status" value="1"/>
</dbReference>
<dbReference type="InterPro" id="IPR003772">
    <property type="entry name" value="YceD"/>
</dbReference>
<dbReference type="eggNOG" id="COG1399">
    <property type="taxonomic scope" value="Bacteria"/>
</dbReference>
<proteinExistence type="inferred from homology"/>
<evidence type="ECO:0000256" key="2">
    <source>
        <dbReference type="ARBA" id="ARBA00010740"/>
    </source>
</evidence>